<dbReference type="STRING" id="29529.SAMN04488122_2230"/>
<evidence type="ECO:0000259" key="2">
    <source>
        <dbReference type="Pfam" id="PF17148"/>
    </source>
</evidence>
<dbReference type="AlphaFoldDB" id="A0A1I0R4X3"/>
<gene>
    <name evidence="4" type="ORF">SAMN04488122_2230</name>
</gene>
<dbReference type="GO" id="GO:0008237">
    <property type="term" value="F:metallopeptidase activity"/>
    <property type="evidence" value="ECO:0007669"/>
    <property type="project" value="InterPro"/>
</dbReference>
<dbReference type="CDD" id="cd04276">
    <property type="entry name" value="ZnMc_MMP_like_2"/>
    <property type="match status" value="1"/>
</dbReference>
<dbReference type="OrthoDB" id="9776599at2"/>
<dbReference type="Pfam" id="PF17148">
    <property type="entry name" value="DUF5117"/>
    <property type="match status" value="1"/>
</dbReference>
<feature type="domain" description="DUF5118" evidence="3">
    <location>
        <begin position="45"/>
        <end position="93"/>
    </location>
</feature>
<dbReference type="Gene3D" id="3.40.390.10">
    <property type="entry name" value="Collagenase (Catalytic Domain)"/>
    <property type="match status" value="1"/>
</dbReference>
<dbReference type="InterPro" id="IPR024079">
    <property type="entry name" value="MetalloPept_cat_dom_sf"/>
</dbReference>
<dbReference type="SUPFAM" id="SSF55486">
    <property type="entry name" value="Metalloproteases ('zincins'), catalytic domain"/>
    <property type="match status" value="1"/>
</dbReference>
<evidence type="ECO:0008006" key="6">
    <source>
        <dbReference type="Google" id="ProtNLM"/>
    </source>
</evidence>
<dbReference type="PROSITE" id="PS51257">
    <property type="entry name" value="PROKAR_LIPOPROTEIN"/>
    <property type="match status" value="1"/>
</dbReference>
<dbReference type="InterPro" id="IPR033428">
    <property type="entry name" value="DUF5118"/>
</dbReference>
<accession>A0A1I0R4X3</accession>
<proteinExistence type="predicted"/>
<dbReference type="PANTHER" id="PTHR38478">
    <property type="entry name" value="PEPTIDASE M1A AND M12B"/>
    <property type="match status" value="1"/>
</dbReference>
<dbReference type="Pfam" id="PF16313">
    <property type="entry name" value="DUF4953"/>
    <property type="match status" value="1"/>
</dbReference>
<dbReference type="Pfam" id="PF17162">
    <property type="entry name" value="DUF5118"/>
    <property type="match status" value="1"/>
</dbReference>
<dbReference type="InterPro" id="IPR034032">
    <property type="entry name" value="Zn_MMP-like_bac"/>
</dbReference>
<protein>
    <recommendedName>
        <fullName evidence="6">Zinc-dependent metalloprotease</fullName>
    </recommendedName>
</protein>
<evidence type="ECO:0000313" key="4">
    <source>
        <dbReference type="EMBL" id="SEW35374.1"/>
    </source>
</evidence>
<evidence type="ECO:0000259" key="1">
    <source>
        <dbReference type="Pfam" id="PF16313"/>
    </source>
</evidence>
<dbReference type="RefSeq" id="WP_089894536.1">
    <property type="nucleotide sequence ID" value="NZ_FOJG01000001.1"/>
</dbReference>
<keyword evidence="5" id="KW-1185">Reference proteome</keyword>
<evidence type="ECO:0000313" key="5">
    <source>
        <dbReference type="Proteomes" id="UP000199310"/>
    </source>
</evidence>
<dbReference type="InterPro" id="IPR033413">
    <property type="entry name" value="DUF5117"/>
</dbReference>
<feature type="domain" description="EcxA zinc-binding" evidence="1">
    <location>
        <begin position="425"/>
        <end position="735"/>
    </location>
</feature>
<organism evidence="4 5">
    <name type="scientific">Chitinophaga arvensicola</name>
    <dbReference type="NCBI Taxonomy" id="29529"/>
    <lineage>
        <taxon>Bacteria</taxon>
        <taxon>Pseudomonadati</taxon>
        <taxon>Bacteroidota</taxon>
        <taxon>Chitinophagia</taxon>
        <taxon>Chitinophagales</taxon>
        <taxon>Chitinophagaceae</taxon>
        <taxon>Chitinophaga</taxon>
    </lineage>
</organism>
<name>A0A1I0R4X3_9BACT</name>
<evidence type="ECO:0000259" key="3">
    <source>
        <dbReference type="Pfam" id="PF17162"/>
    </source>
</evidence>
<reference evidence="5" key="1">
    <citation type="submission" date="2016-10" db="EMBL/GenBank/DDBJ databases">
        <authorList>
            <person name="Varghese N."/>
            <person name="Submissions S."/>
        </authorList>
    </citation>
    <scope>NUCLEOTIDE SEQUENCE [LARGE SCALE GENOMIC DNA]</scope>
    <source>
        <strain evidence="5">DSM 3695</strain>
    </source>
</reference>
<dbReference type="PANTHER" id="PTHR38478:SF1">
    <property type="entry name" value="ZINC DEPENDENT METALLOPROTEASE DOMAIN LIPOPROTEIN"/>
    <property type="match status" value="1"/>
</dbReference>
<dbReference type="EMBL" id="FOJG01000001">
    <property type="protein sequence ID" value="SEW35374.1"/>
    <property type="molecule type" value="Genomic_DNA"/>
</dbReference>
<dbReference type="Proteomes" id="UP000199310">
    <property type="component" value="Unassembled WGS sequence"/>
</dbReference>
<dbReference type="InterPro" id="IPR032534">
    <property type="entry name" value="EcxA_zinc-bd"/>
</dbReference>
<feature type="domain" description="DUF5117" evidence="2">
    <location>
        <begin position="105"/>
        <end position="292"/>
    </location>
</feature>
<sequence>MKRYAYIPLVTVMASCAVWKGGNKKSGKAAVAAATPVETTGKNGIKPYSSVVTKEMISQPGLFTVHSTKELDTILFEVGKPLLNKDILVINRIWRITGKTRMHGGEELSNKTIFFEKGPNETILIRYNQVFADADSTDAIYRAVKNANLPPVVGTFPIKAYGKDSASYVIDVTSFLKQADNFLNDAEGSEINKRLKVATMRDHEVSSIRAYPSNVEISISKNGNTEPTPIDAGSPATLETNSSFIALPEVPMQRRYFDERVGFFTDYVYLYGDAQQKMKLQPFIQRWRIAPKPEDMERYKRGELVEPEKPILIYIDPATPKQWRKYLILGVNDWQAAFEQAGFKNAISAKEWPENDTTMHLEDVRYSVLNYFASPVSNAYGPNTHDPRSGEIIQTHIGWYHNVMNLVYNWYMIQAGANDPQVRKPKLDEALMGQLIRFVSSHEVGHTLGLRHNFGSSSQTPVDSLRNAAFLRKYGHTASIMDYARFNYVAQPEDSIPQELLFPRIGDYDKWAIEWGYKITGATTPEADQKILEKETNSRLAANHRLWFGDGETRMGDPRCQSEDLGDDNIKANTLGLKNIRRLMEHLPEWTYEEDGQYETMKGVYGEIELTYLRLISHVANNLAGVYYTIGSDGDTTASYIPVPKEKQIAAMEFINRELFTTPLWLLNPRVYDIARNAATRDVIEDIQIKGVQVLLNPVRLNYLMSNARRFGKDKVMGTEEFLPLLRTGIWSDLTGKEVIVDAYHRNMQRTYLGSLFSITREGTGSNDTECISVASAEIREVAAMVTKALPRTKDVMTKAHLTDLQQRIKRLSEIK</sequence>